<dbReference type="EMBL" id="JAMZDX010000003">
    <property type="protein sequence ID" value="MCP2309959.1"/>
    <property type="molecule type" value="Genomic_DNA"/>
</dbReference>
<dbReference type="Proteomes" id="UP001206483">
    <property type="component" value="Unassembled WGS sequence"/>
</dbReference>
<comment type="caution">
    <text evidence="1">The sequence shown here is derived from an EMBL/GenBank/DDBJ whole genome shotgun (WGS) entry which is preliminary data.</text>
</comment>
<keyword evidence="2" id="KW-1185">Reference proteome</keyword>
<proteinExistence type="predicted"/>
<evidence type="ECO:0000313" key="1">
    <source>
        <dbReference type="EMBL" id="MCP2309959.1"/>
    </source>
</evidence>
<organism evidence="1 2">
    <name type="scientific">Kitasatospora paracochleata</name>
    <dbReference type="NCBI Taxonomy" id="58354"/>
    <lineage>
        <taxon>Bacteria</taxon>
        <taxon>Bacillati</taxon>
        <taxon>Actinomycetota</taxon>
        <taxon>Actinomycetes</taxon>
        <taxon>Kitasatosporales</taxon>
        <taxon>Streptomycetaceae</taxon>
        <taxon>Kitasatospora</taxon>
    </lineage>
</organism>
<sequence length="36" mass="4173">MTTYQTLPAEMRPLLPSPEQLSRVAHEVLVRHADER</sequence>
<gene>
    <name evidence="1" type="ORF">FHR36_003092</name>
</gene>
<name>A0ABT1IYD9_9ACTN</name>
<accession>A0ABT1IYD9</accession>
<evidence type="ECO:0000313" key="2">
    <source>
        <dbReference type="Proteomes" id="UP001206483"/>
    </source>
</evidence>
<protein>
    <submittedName>
        <fullName evidence="1">Uncharacterized protein</fullName>
    </submittedName>
</protein>
<reference evidence="1 2" key="1">
    <citation type="submission" date="2022-06" db="EMBL/GenBank/DDBJ databases">
        <title>Sequencing the genomes of 1000 actinobacteria strains.</title>
        <authorList>
            <person name="Klenk H.-P."/>
        </authorList>
    </citation>
    <scope>NUCLEOTIDE SEQUENCE [LARGE SCALE GENOMIC DNA]</scope>
    <source>
        <strain evidence="1 2">DSM 41656</strain>
    </source>
</reference>